<accession>A0A4V2F1T8</accession>
<comment type="caution">
    <text evidence="6">The sequence shown here is derived from an EMBL/GenBank/DDBJ whole genome shotgun (WGS) entry which is preliminary data.</text>
</comment>
<dbReference type="GO" id="GO:0060003">
    <property type="term" value="P:copper ion export"/>
    <property type="evidence" value="ECO:0007669"/>
    <property type="project" value="TreeGrafter"/>
</dbReference>
<dbReference type="InterPro" id="IPR058647">
    <property type="entry name" value="BSH_CzcB-like"/>
</dbReference>
<dbReference type="Gene3D" id="2.40.420.20">
    <property type="match status" value="1"/>
</dbReference>
<dbReference type="Proteomes" id="UP000293874">
    <property type="component" value="Unassembled WGS sequence"/>
</dbReference>
<sequence length="361" mass="40239">MLNKQFITGLCLITVMMVACKQKPDPAPASDPAKEMEELLGKVITDTASTNAVKDEILVSGKIVPDEDSQIRIYPMVSGIVRKVNVHSGWYVKAGQTLAELVSSEMAAFSNELASAEASLANARRDLSLKQDLFSSGLASEKDVEEAKSEYKRASSEVHKAEQVLQINGGDREAGYRITTPINGFVIEKRVTEHSHLRPDNSDPVFVIADISNVWAMVNIFESDISYIHQGDSVHLTSLSYPGKVFRGDIEKIYQVLDPETKTMRARINIHNPDLLLKPEMFVSAKVKVVQQHSRVSIPVRSLIFDNNRYYVVVREGNTARIQPVEVAEKMSGRAYISEGLHENDVVISGRQLYFYEALKQ</sequence>
<evidence type="ECO:0000259" key="4">
    <source>
        <dbReference type="Pfam" id="PF25954"/>
    </source>
</evidence>
<dbReference type="GO" id="GO:0015679">
    <property type="term" value="P:plasma membrane copper ion transport"/>
    <property type="evidence" value="ECO:0007669"/>
    <property type="project" value="TreeGrafter"/>
</dbReference>
<dbReference type="GO" id="GO:0030313">
    <property type="term" value="C:cell envelope"/>
    <property type="evidence" value="ECO:0007669"/>
    <property type="project" value="TreeGrafter"/>
</dbReference>
<evidence type="ECO:0000313" key="7">
    <source>
        <dbReference type="Proteomes" id="UP000293874"/>
    </source>
</evidence>
<dbReference type="NCBIfam" id="TIGR01730">
    <property type="entry name" value="RND_mfp"/>
    <property type="match status" value="1"/>
</dbReference>
<dbReference type="GO" id="GO:0022857">
    <property type="term" value="F:transmembrane transporter activity"/>
    <property type="evidence" value="ECO:0007669"/>
    <property type="project" value="InterPro"/>
</dbReference>
<evidence type="ECO:0000259" key="5">
    <source>
        <dbReference type="Pfam" id="PF25973"/>
    </source>
</evidence>
<evidence type="ECO:0000313" key="6">
    <source>
        <dbReference type="EMBL" id="RZS74926.1"/>
    </source>
</evidence>
<feature type="domain" description="CzcB-like barrel-sandwich hybrid" evidence="5">
    <location>
        <begin position="72"/>
        <end position="210"/>
    </location>
</feature>
<organism evidence="6 7">
    <name type="scientific">Pseudobacter ginsenosidimutans</name>
    <dbReference type="NCBI Taxonomy" id="661488"/>
    <lineage>
        <taxon>Bacteria</taxon>
        <taxon>Pseudomonadati</taxon>
        <taxon>Bacteroidota</taxon>
        <taxon>Chitinophagia</taxon>
        <taxon>Chitinophagales</taxon>
        <taxon>Chitinophagaceae</taxon>
        <taxon>Pseudobacter</taxon>
    </lineage>
</organism>
<keyword evidence="2" id="KW-0813">Transport</keyword>
<dbReference type="InterPro" id="IPR058792">
    <property type="entry name" value="Beta-barrel_RND_2"/>
</dbReference>
<dbReference type="PANTHER" id="PTHR30097:SF4">
    <property type="entry name" value="SLR6042 PROTEIN"/>
    <property type="match status" value="1"/>
</dbReference>
<dbReference type="GO" id="GO:0016020">
    <property type="term" value="C:membrane"/>
    <property type="evidence" value="ECO:0007669"/>
    <property type="project" value="InterPro"/>
</dbReference>
<dbReference type="Gene3D" id="2.40.30.170">
    <property type="match status" value="1"/>
</dbReference>
<dbReference type="PROSITE" id="PS51257">
    <property type="entry name" value="PROKAR_LIPOPROTEIN"/>
    <property type="match status" value="1"/>
</dbReference>
<dbReference type="InterPro" id="IPR051909">
    <property type="entry name" value="MFP_Cation_Efflux"/>
</dbReference>
<dbReference type="EMBL" id="SGXA01000001">
    <property type="protein sequence ID" value="RZS74926.1"/>
    <property type="molecule type" value="Genomic_DNA"/>
</dbReference>
<dbReference type="SUPFAM" id="SSF111369">
    <property type="entry name" value="HlyD-like secretion proteins"/>
    <property type="match status" value="1"/>
</dbReference>
<dbReference type="PANTHER" id="PTHR30097">
    <property type="entry name" value="CATION EFFLUX SYSTEM PROTEIN CUSB"/>
    <property type="match status" value="1"/>
</dbReference>
<evidence type="ECO:0000256" key="2">
    <source>
        <dbReference type="ARBA" id="ARBA00022448"/>
    </source>
</evidence>
<dbReference type="Pfam" id="PF25954">
    <property type="entry name" value="Beta-barrel_RND_2"/>
    <property type="match status" value="1"/>
</dbReference>
<reference evidence="6 7" key="1">
    <citation type="submission" date="2019-02" db="EMBL/GenBank/DDBJ databases">
        <title>Genomic Encyclopedia of Type Strains, Phase IV (KMG-IV): sequencing the most valuable type-strain genomes for metagenomic binning, comparative biology and taxonomic classification.</title>
        <authorList>
            <person name="Goeker M."/>
        </authorList>
    </citation>
    <scope>NUCLEOTIDE SEQUENCE [LARGE SCALE GENOMIC DNA]</scope>
    <source>
        <strain evidence="6 7">DSM 18116</strain>
    </source>
</reference>
<dbReference type="Gene3D" id="2.40.50.100">
    <property type="match status" value="1"/>
</dbReference>
<keyword evidence="3" id="KW-0175">Coiled coil</keyword>
<evidence type="ECO:0000256" key="1">
    <source>
        <dbReference type="ARBA" id="ARBA00009477"/>
    </source>
</evidence>
<comment type="similarity">
    <text evidence="1">Belongs to the membrane fusion protein (MFP) (TC 8.A.1) family.</text>
</comment>
<proteinExistence type="inferred from homology"/>
<dbReference type="AlphaFoldDB" id="A0A4V2F1T8"/>
<gene>
    <name evidence="6" type="ORF">EV199_0778</name>
</gene>
<name>A0A4V2F1T8_9BACT</name>
<dbReference type="FunFam" id="2.40.30.170:FF:000010">
    <property type="entry name" value="Efflux RND transporter periplasmic adaptor subunit"/>
    <property type="match status" value="1"/>
</dbReference>
<feature type="coiled-coil region" evidence="3">
    <location>
        <begin position="106"/>
        <end position="164"/>
    </location>
</feature>
<feature type="domain" description="CusB-like beta-barrel" evidence="4">
    <location>
        <begin position="213"/>
        <end position="287"/>
    </location>
</feature>
<keyword evidence="7" id="KW-1185">Reference proteome</keyword>
<dbReference type="RefSeq" id="WP_130539348.1">
    <property type="nucleotide sequence ID" value="NZ_CP042431.1"/>
</dbReference>
<dbReference type="Pfam" id="PF25973">
    <property type="entry name" value="BSH_CzcB"/>
    <property type="match status" value="1"/>
</dbReference>
<dbReference type="InterPro" id="IPR006143">
    <property type="entry name" value="RND_pump_MFP"/>
</dbReference>
<dbReference type="OrthoDB" id="9806939at2"/>
<evidence type="ECO:0000256" key="3">
    <source>
        <dbReference type="SAM" id="Coils"/>
    </source>
</evidence>
<protein>
    <submittedName>
        <fullName evidence="6">Cobalt-zinc-cadmium efflux system membrane fusion protein</fullName>
    </submittedName>
</protein>